<dbReference type="EMBL" id="CVQI01035492">
    <property type="protein sequence ID" value="CRK46249.1"/>
    <property type="molecule type" value="Genomic_DNA"/>
</dbReference>
<evidence type="ECO:0000313" key="2">
    <source>
        <dbReference type="Proteomes" id="UP000045706"/>
    </source>
</evidence>
<accession>A0A0G4NII0</accession>
<protein>
    <submittedName>
        <fullName evidence="1">Uncharacterized protein</fullName>
    </submittedName>
</protein>
<name>A0A0G4NII0_VERLO</name>
<proteinExistence type="predicted"/>
<feature type="non-terminal residue" evidence="1">
    <location>
        <position position="1"/>
    </location>
</feature>
<dbReference type="Proteomes" id="UP000045706">
    <property type="component" value="Unassembled WGS sequence"/>
</dbReference>
<evidence type="ECO:0000313" key="1">
    <source>
        <dbReference type="EMBL" id="CRK46249.1"/>
    </source>
</evidence>
<organism evidence="1 2">
    <name type="scientific">Verticillium longisporum</name>
    <name type="common">Verticillium dahliae var. longisporum</name>
    <dbReference type="NCBI Taxonomy" id="100787"/>
    <lineage>
        <taxon>Eukaryota</taxon>
        <taxon>Fungi</taxon>
        <taxon>Dikarya</taxon>
        <taxon>Ascomycota</taxon>
        <taxon>Pezizomycotina</taxon>
        <taxon>Sordariomycetes</taxon>
        <taxon>Hypocreomycetidae</taxon>
        <taxon>Glomerellales</taxon>
        <taxon>Plectosphaerellaceae</taxon>
        <taxon>Verticillium</taxon>
    </lineage>
</organism>
<reference evidence="2" key="1">
    <citation type="submission" date="2015-05" db="EMBL/GenBank/DDBJ databases">
        <authorList>
            <person name="Fogelqvist Johan"/>
        </authorList>
    </citation>
    <scope>NUCLEOTIDE SEQUENCE [LARGE SCALE GENOMIC DNA]</scope>
</reference>
<dbReference type="AlphaFoldDB" id="A0A0G4NII0"/>
<gene>
    <name evidence="1" type="ORF">BN1723_019955</name>
</gene>
<sequence>AKVRAQVRPGEHCRDPQG</sequence>